<evidence type="ECO:0000256" key="1">
    <source>
        <dbReference type="SAM" id="Phobius"/>
    </source>
</evidence>
<dbReference type="SUPFAM" id="SSF141371">
    <property type="entry name" value="PilZ domain-like"/>
    <property type="match status" value="1"/>
</dbReference>
<keyword evidence="1" id="KW-0812">Transmembrane</keyword>
<dbReference type="RefSeq" id="WP_272447248.1">
    <property type="nucleotide sequence ID" value="NZ_JAMQKC010000021.1"/>
</dbReference>
<protein>
    <submittedName>
        <fullName evidence="3">PilZ domain-containing protein</fullName>
    </submittedName>
</protein>
<proteinExistence type="predicted"/>
<dbReference type="EMBL" id="JAMQKC010000021">
    <property type="protein sequence ID" value="MDC3418186.1"/>
    <property type="molecule type" value="Genomic_DNA"/>
</dbReference>
<keyword evidence="1" id="KW-0472">Membrane</keyword>
<feature type="domain" description="PilZ" evidence="2">
    <location>
        <begin position="50"/>
        <end position="161"/>
    </location>
</feature>
<comment type="caution">
    <text evidence="3">The sequence shown here is derived from an EMBL/GenBank/DDBJ whole genome shotgun (WGS) entry which is preliminary data.</text>
</comment>
<reference evidence="3" key="1">
    <citation type="submission" date="2022-06" db="EMBL/GenBank/DDBJ databases">
        <title>Aquibacillus sp. a new bacterium isolated from soil saline samples.</title>
        <authorList>
            <person name="Galisteo C."/>
            <person name="De La Haba R."/>
            <person name="Sanchez-Porro C."/>
            <person name="Ventosa A."/>
        </authorList>
    </citation>
    <scope>NUCLEOTIDE SEQUENCE</scope>
    <source>
        <strain evidence="3">3ASR75-54</strain>
    </source>
</reference>
<gene>
    <name evidence="3" type="ORF">NC799_14950</name>
</gene>
<evidence type="ECO:0000313" key="4">
    <source>
        <dbReference type="Proteomes" id="UP001145069"/>
    </source>
</evidence>
<evidence type="ECO:0000313" key="3">
    <source>
        <dbReference type="EMBL" id="MDC3418186.1"/>
    </source>
</evidence>
<dbReference type="InterPro" id="IPR009875">
    <property type="entry name" value="PilZ_domain"/>
</dbReference>
<keyword evidence="4" id="KW-1185">Reference proteome</keyword>
<dbReference type="AlphaFoldDB" id="A0A9X3WJG3"/>
<sequence length="172" mass="20316">MIYILLMQLLIIVLMLVLLLKQYKNLVRLKNQPTSLNVEKLDASANSDNKRENFRVNVKNIACRITLKDFENSQLEKLRYRKFDGKVENISIGGLKLLSDCNLPVRQSIMIDIEFDIEDHPFCLNGFLIRKEEKYHRKEVSYGVKFTNLSEEEKQQLRLILNQMELQKRKIS</sequence>
<evidence type="ECO:0000259" key="2">
    <source>
        <dbReference type="Pfam" id="PF07238"/>
    </source>
</evidence>
<keyword evidence="1" id="KW-1133">Transmembrane helix</keyword>
<dbReference type="Proteomes" id="UP001145069">
    <property type="component" value="Unassembled WGS sequence"/>
</dbReference>
<feature type="transmembrane region" description="Helical" evidence="1">
    <location>
        <begin position="6"/>
        <end position="23"/>
    </location>
</feature>
<name>A0A9X3WJG3_9BACI</name>
<dbReference type="GO" id="GO:0035438">
    <property type="term" value="F:cyclic-di-GMP binding"/>
    <property type="evidence" value="ECO:0007669"/>
    <property type="project" value="InterPro"/>
</dbReference>
<dbReference type="Gene3D" id="2.40.10.220">
    <property type="entry name" value="predicted glycosyltransferase like domains"/>
    <property type="match status" value="1"/>
</dbReference>
<organism evidence="3 4">
    <name type="scientific">Aquibacillus salsiterrae</name>
    <dbReference type="NCBI Taxonomy" id="2950439"/>
    <lineage>
        <taxon>Bacteria</taxon>
        <taxon>Bacillati</taxon>
        <taxon>Bacillota</taxon>
        <taxon>Bacilli</taxon>
        <taxon>Bacillales</taxon>
        <taxon>Bacillaceae</taxon>
        <taxon>Aquibacillus</taxon>
    </lineage>
</organism>
<dbReference type="Pfam" id="PF07238">
    <property type="entry name" value="PilZ"/>
    <property type="match status" value="1"/>
</dbReference>
<accession>A0A9X3WJG3</accession>